<dbReference type="AlphaFoldDB" id="A0AAD6ZDE7"/>
<dbReference type="Pfam" id="PF00282">
    <property type="entry name" value="Pyridoxal_deC"/>
    <property type="match status" value="1"/>
</dbReference>
<dbReference type="GO" id="GO:0019752">
    <property type="term" value="P:carboxylic acid metabolic process"/>
    <property type="evidence" value="ECO:0007669"/>
    <property type="project" value="InterPro"/>
</dbReference>
<keyword evidence="4 6" id="KW-0456">Lyase</keyword>
<dbReference type="InterPro" id="IPR015422">
    <property type="entry name" value="PyrdxlP-dep_Trfase_small"/>
</dbReference>
<dbReference type="SUPFAM" id="SSF53383">
    <property type="entry name" value="PLP-dependent transferases"/>
    <property type="match status" value="1"/>
</dbReference>
<accession>A0AAD6ZDE7</accession>
<reference evidence="7" key="1">
    <citation type="submission" date="2023-03" db="EMBL/GenBank/DDBJ databases">
        <title>Massive genome expansion in bonnet fungi (Mycena s.s.) driven by repeated elements and novel gene families across ecological guilds.</title>
        <authorList>
            <consortium name="Lawrence Berkeley National Laboratory"/>
            <person name="Harder C.B."/>
            <person name="Miyauchi S."/>
            <person name="Viragh M."/>
            <person name="Kuo A."/>
            <person name="Thoen E."/>
            <person name="Andreopoulos B."/>
            <person name="Lu D."/>
            <person name="Skrede I."/>
            <person name="Drula E."/>
            <person name="Henrissat B."/>
            <person name="Morin E."/>
            <person name="Kohler A."/>
            <person name="Barry K."/>
            <person name="LaButti K."/>
            <person name="Morin E."/>
            <person name="Salamov A."/>
            <person name="Lipzen A."/>
            <person name="Mereny Z."/>
            <person name="Hegedus B."/>
            <person name="Baldrian P."/>
            <person name="Stursova M."/>
            <person name="Weitz H."/>
            <person name="Taylor A."/>
            <person name="Grigoriev I.V."/>
            <person name="Nagy L.G."/>
            <person name="Martin F."/>
            <person name="Kauserud H."/>
        </authorList>
    </citation>
    <scope>NUCLEOTIDE SEQUENCE</scope>
    <source>
        <strain evidence="7">CBHHK002</strain>
    </source>
</reference>
<keyword evidence="8" id="KW-1185">Reference proteome</keyword>
<gene>
    <name evidence="7" type="ORF">DFH08DRAFT_892685</name>
</gene>
<dbReference type="InterPro" id="IPR010977">
    <property type="entry name" value="Aromatic_deC"/>
</dbReference>
<evidence type="ECO:0000256" key="4">
    <source>
        <dbReference type="ARBA" id="ARBA00023239"/>
    </source>
</evidence>
<comment type="similarity">
    <text evidence="2 6">Belongs to the group II decarboxylase family.</text>
</comment>
<evidence type="ECO:0000256" key="5">
    <source>
        <dbReference type="PIRSR" id="PIRSR602129-50"/>
    </source>
</evidence>
<sequence length="486" mass="52826">MNATTIDFTSAAVSRAVPTEACIEHATASLVTSLPEDGLGFEHIKKHILNDVAPAFTGSSRCPNYYAYTTGGVTDAALFADWVASTWDQNVQVHLPRDTVATSLEATTLRLLQQLLSLNEVDFPGRIFTTGATASNILGMALGREFIVAEAGRRKSPPIRTSVAELGILEACFQAGVTNMQVLATLPHSSLYKATSAVGIGRDSVIVIPRSDSEPWKFDLDSLAKHLSAEAVSIISISAGEVSSGRFATNGEEMSQIRVLADQYGAWIHIDGAFGLQALVLPHTDAYKALNEGVSSFHLADSIAGDAHKLLNVPYDCGLFFSRWLNLQQTVFENPNATYLSTSALPIPSPLNLGLENSRRFRALPVYASLVAYGRIWHRDLLERQIALARRIGSYIRKSAIYELLPDDDLEQIYMVVLFRARSETLNAQLVSLLNAPKEIRVSGLPWKGQLAARIAVGTWRVEVDRDFRMVVKALEGAAAAASLSL</sequence>
<dbReference type="InterPro" id="IPR015424">
    <property type="entry name" value="PyrdxlP-dep_Trfase"/>
</dbReference>
<organism evidence="7 8">
    <name type="scientific">Mycena albidolilacea</name>
    <dbReference type="NCBI Taxonomy" id="1033008"/>
    <lineage>
        <taxon>Eukaryota</taxon>
        <taxon>Fungi</taxon>
        <taxon>Dikarya</taxon>
        <taxon>Basidiomycota</taxon>
        <taxon>Agaricomycotina</taxon>
        <taxon>Agaricomycetes</taxon>
        <taxon>Agaricomycetidae</taxon>
        <taxon>Agaricales</taxon>
        <taxon>Marasmiineae</taxon>
        <taxon>Mycenaceae</taxon>
        <taxon>Mycena</taxon>
    </lineage>
</organism>
<dbReference type="GO" id="GO:0016831">
    <property type="term" value="F:carboxy-lyase activity"/>
    <property type="evidence" value="ECO:0007669"/>
    <property type="project" value="TreeGrafter"/>
</dbReference>
<protein>
    <submittedName>
        <fullName evidence="7">Pyridoxal-dependent decarboxylase</fullName>
    </submittedName>
</protein>
<comment type="caution">
    <text evidence="7">The sequence shown here is derived from an EMBL/GenBank/DDBJ whole genome shotgun (WGS) entry which is preliminary data.</text>
</comment>
<dbReference type="GO" id="GO:0030170">
    <property type="term" value="F:pyridoxal phosphate binding"/>
    <property type="evidence" value="ECO:0007669"/>
    <property type="project" value="InterPro"/>
</dbReference>
<dbReference type="InterPro" id="IPR015421">
    <property type="entry name" value="PyrdxlP-dep_Trfase_major"/>
</dbReference>
<dbReference type="Gene3D" id="3.40.640.10">
    <property type="entry name" value="Type I PLP-dependent aspartate aminotransferase-like (Major domain)"/>
    <property type="match status" value="1"/>
</dbReference>
<name>A0AAD6ZDE7_9AGAR</name>
<dbReference type="PANTHER" id="PTHR11999">
    <property type="entry name" value="GROUP II PYRIDOXAL-5-PHOSPHATE DECARBOXYLASE"/>
    <property type="match status" value="1"/>
</dbReference>
<proteinExistence type="inferred from homology"/>
<comment type="cofactor">
    <cofactor evidence="1 5 6">
        <name>pyridoxal 5'-phosphate</name>
        <dbReference type="ChEBI" id="CHEBI:597326"/>
    </cofactor>
</comment>
<dbReference type="PANTHER" id="PTHR11999:SF165">
    <property type="entry name" value="DECARBOXYLASE, PUTATIVE (AFU_ORTHOLOGUE AFUA_2G04980)-RELATED"/>
    <property type="match status" value="1"/>
</dbReference>
<dbReference type="GO" id="GO:0005737">
    <property type="term" value="C:cytoplasm"/>
    <property type="evidence" value="ECO:0007669"/>
    <property type="project" value="TreeGrafter"/>
</dbReference>
<evidence type="ECO:0000256" key="6">
    <source>
        <dbReference type="RuleBase" id="RU000382"/>
    </source>
</evidence>
<evidence type="ECO:0000256" key="3">
    <source>
        <dbReference type="ARBA" id="ARBA00022898"/>
    </source>
</evidence>
<evidence type="ECO:0000256" key="1">
    <source>
        <dbReference type="ARBA" id="ARBA00001933"/>
    </source>
</evidence>
<dbReference type="Proteomes" id="UP001218218">
    <property type="component" value="Unassembled WGS sequence"/>
</dbReference>
<evidence type="ECO:0000313" key="8">
    <source>
        <dbReference type="Proteomes" id="UP001218218"/>
    </source>
</evidence>
<feature type="modified residue" description="N6-(pyridoxal phosphate)lysine" evidence="5">
    <location>
        <position position="309"/>
    </location>
</feature>
<keyword evidence="3 5" id="KW-0663">Pyridoxal phosphate</keyword>
<dbReference type="InterPro" id="IPR002129">
    <property type="entry name" value="PyrdxlP-dep_de-COase"/>
</dbReference>
<evidence type="ECO:0000256" key="2">
    <source>
        <dbReference type="ARBA" id="ARBA00009533"/>
    </source>
</evidence>
<dbReference type="Gene3D" id="3.90.1150.10">
    <property type="entry name" value="Aspartate Aminotransferase, domain 1"/>
    <property type="match status" value="1"/>
</dbReference>
<evidence type="ECO:0000313" key="7">
    <source>
        <dbReference type="EMBL" id="KAJ7318117.1"/>
    </source>
</evidence>
<dbReference type="EMBL" id="JARIHO010000059">
    <property type="protein sequence ID" value="KAJ7318117.1"/>
    <property type="molecule type" value="Genomic_DNA"/>
</dbReference>